<dbReference type="InterPro" id="IPR011096">
    <property type="entry name" value="FTP_domain"/>
</dbReference>
<dbReference type="GO" id="GO:0006508">
    <property type="term" value="P:proteolysis"/>
    <property type="evidence" value="ECO:0007669"/>
    <property type="project" value="UniProtKB-KW"/>
</dbReference>
<dbReference type="CDD" id="cd09597">
    <property type="entry name" value="M4_TLP"/>
    <property type="match status" value="1"/>
</dbReference>
<dbReference type="GO" id="GO:0004222">
    <property type="term" value="F:metalloendopeptidase activity"/>
    <property type="evidence" value="ECO:0007669"/>
    <property type="project" value="UniProtKB-UniRule"/>
</dbReference>
<evidence type="ECO:0000256" key="3">
    <source>
        <dbReference type="ARBA" id="ARBA00022670"/>
    </source>
</evidence>
<protein>
    <recommendedName>
        <fullName evidence="11">Neutral metalloproteinase</fullName>
        <ecNumber evidence="11">3.4.24.-</ecNumber>
    </recommendedName>
</protein>
<organism evidence="16 17">
    <name type="scientific">Legionella rubrilucens</name>
    <dbReference type="NCBI Taxonomy" id="458"/>
    <lineage>
        <taxon>Bacteria</taxon>
        <taxon>Pseudomonadati</taxon>
        <taxon>Pseudomonadota</taxon>
        <taxon>Gammaproteobacteria</taxon>
        <taxon>Legionellales</taxon>
        <taxon>Legionellaceae</taxon>
        <taxon>Legionella</taxon>
    </lineage>
</organism>
<evidence type="ECO:0000259" key="14">
    <source>
        <dbReference type="Pfam" id="PF03413"/>
    </source>
</evidence>
<dbReference type="Gene3D" id="3.10.450.490">
    <property type="match status" value="1"/>
</dbReference>
<keyword evidence="3 11" id="KW-0645">Protease</keyword>
<dbReference type="InterPro" id="IPR027268">
    <property type="entry name" value="Peptidase_M4/M1_CTD_sf"/>
</dbReference>
<dbReference type="AlphaFoldDB" id="A0A0W0XQL4"/>
<evidence type="ECO:0000256" key="4">
    <source>
        <dbReference type="ARBA" id="ARBA00022723"/>
    </source>
</evidence>
<dbReference type="PATRIC" id="fig|458.5.peg.1993"/>
<keyword evidence="4" id="KW-0479">Metal-binding</keyword>
<dbReference type="Pfam" id="PF02868">
    <property type="entry name" value="Peptidase_M4_C"/>
    <property type="match status" value="1"/>
</dbReference>
<keyword evidence="17" id="KW-1185">Reference proteome</keyword>
<proteinExistence type="inferred from homology"/>
<dbReference type="EC" id="3.4.24.-" evidence="11"/>
<feature type="domain" description="Peptidase M4" evidence="12">
    <location>
        <begin position="234"/>
        <end position="376"/>
    </location>
</feature>
<evidence type="ECO:0000259" key="15">
    <source>
        <dbReference type="Pfam" id="PF07504"/>
    </source>
</evidence>
<feature type="active site" evidence="10">
    <location>
        <position position="369"/>
    </location>
</feature>
<name>A0A0W0XQL4_9GAMM</name>
<evidence type="ECO:0000256" key="7">
    <source>
        <dbReference type="ARBA" id="ARBA00022833"/>
    </source>
</evidence>
<evidence type="ECO:0000313" key="17">
    <source>
        <dbReference type="Proteomes" id="UP000054608"/>
    </source>
</evidence>
<dbReference type="InterPro" id="IPR025711">
    <property type="entry name" value="PepSY"/>
</dbReference>
<dbReference type="PANTHER" id="PTHR33794:SF1">
    <property type="entry name" value="BACILLOLYSIN"/>
    <property type="match status" value="1"/>
</dbReference>
<accession>A0A0W0XQL4</accession>
<dbReference type="Gene3D" id="1.10.390.10">
    <property type="entry name" value="Neutral Protease Domain 2"/>
    <property type="match status" value="1"/>
</dbReference>
<feature type="active site" description="Proton donor" evidence="10">
    <location>
        <position position="496"/>
    </location>
</feature>
<evidence type="ECO:0000256" key="10">
    <source>
        <dbReference type="PIRSR" id="PIRSR623612-1"/>
    </source>
</evidence>
<dbReference type="InterPro" id="IPR050728">
    <property type="entry name" value="Zinc_Metalloprotease_M4"/>
</dbReference>
<dbReference type="InterPro" id="IPR013856">
    <property type="entry name" value="Peptidase_M4_domain"/>
</dbReference>
<keyword evidence="5" id="KW-0732">Signal</keyword>
<dbReference type="Pfam" id="PF01447">
    <property type="entry name" value="Peptidase_M4"/>
    <property type="match status" value="1"/>
</dbReference>
<feature type="domain" description="PepSY" evidence="14">
    <location>
        <begin position="141"/>
        <end position="212"/>
    </location>
</feature>
<feature type="domain" description="FTP" evidence="15">
    <location>
        <begin position="84"/>
        <end position="108"/>
    </location>
</feature>
<keyword evidence="11" id="KW-0964">Secreted</keyword>
<dbReference type="InterPro" id="IPR001570">
    <property type="entry name" value="Peptidase_M4_C_domain"/>
</dbReference>
<evidence type="ECO:0000256" key="6">
    <source>
        <dbReference type="ARBA" id="ARBA00022801"/>
    </source>
</evidence>
<evidence type="ECO:0000256" key="2">
    <source>
        <dbReference type="ARBA" id="ARBA00009388"/>
    </source>
</evidence>
<comment type="similarity">
    <text evidence="2 11">Belongs to the peptidase M4 family.</text>
</comment>
<evidence type="ECO:0000256" key="5">
    <source>
        <dbReference type="ARBA" id="ARBA00022729"/>
    </source>
</evidence>
<reference evidence="16 17" key="1">
    <citation type="submission" date="2015-11" db="EMBL/GenBank/DDBJ databases">
        <title>Genomic analysis of 38 Legionella species identifies large and diverse effector repertoires.</title>
        <authorList>
            <person name="Burstein D."/>
            <person name="Amaro F."/>
            <person name="Zusman T."/>
            <person name="Lifshitz Z."/>
            <person name="Cohen O."/>
            <person name="Gilbert J.A."/>
            <person name="Pupko T."/>
            <person name="Shuman H.A."/>
            <person name="Segal G."/>
        </authorList>
    </citation>
    <scope>NUCLEOTIDE SEQUENCE [LARGE SCALE GENOMIC DNA]</scope>
    <source>
        <strain evidence="16 17">WA-270A-C2</strain>
    </source>
</reference>
<evidence type="ECO:0000256" key="1">
    <source>
        <dbReference type="ARBA" id="ARBA00001947"/>
    </source>
</evidence>
<evidence type="ECO:0000256" key="8">
    <source>
        <dbReference type="ARBA" id="ARBA00023049"/>
    </source>
</evidence>
<sequence length="573" mass="62949">MVILYAMMGALTIDLDLDMLKKIAVLSLGTASPVLTASNAVDLYQAPLSSLKPFSLIQPQANVSAAKKAAPQDNALQQVSQTQANNKTITRFQQLYKGIPVIGAQVMVAKSTTTALAANAEGEVNGQLINELDLNTQPAFSADKAIEVAKKDYQTTHTGELHPIRNELQIRMEEPHTPRLVYLVAFKTVEGNKPAQPTFVIDAQSGAVLSQWNDVKTYGDTGPGGNEKVHEYWYGKDGLPALEVTQRGDTCIMDDSKVRLVNLNSRWDWDDKIMTPYQYPCNTNIEETVNGAYSPTDDAYYFGHTIIDMYQDWYGVNALQNTRGKPIPLVMRVHFGDGYDNAFWDGQAMSFGDGTDFYPLVSLDVAGHEVTHGFTEQHAGLEYHDQSGALNESLSDMGGQATRAYLLEKNPLLFSKTNLNPTAVTWGIGETIVKDSFGKALRFMDYPSSDGSSADCLDKTIARSSGSYCAISYPELVAFAKSRIADPQDQQSFIVHTASGVFNKAFYLLSQKIGIKKAYHAMVIANTRYWTPTTDFKNGACGVLYAANDLKLDLKTFKTAFAQVGVMTTQCRV</sequence>
<dbReference type="EMBL" id="LNYT01000020">
    <property type="protein sequence ID" value="KTD46989.1"/>
    <property type="molecule type" value="Genomic_DNA"/>
</dbReference>
<dbReference type="PANTHER" id="PTHR33794">
    <property type="entry name" value="BACILLOLYSIN"/>
    <property type="match status" value="1"/>
</dbReference>
<dbReference type="Pfam" id="PF03413">
    <property type="entry name" value="PepSY"/>
    <property type="match status" value="1"/>
</dbReference>
<dbReference type="STRING" id="458.Lrub_1911"/>
<evidence type="ECO:0000259" key="13">
    <source>
        <dbReference type="Pfam" id="PF02868"/>
    </source>
</evidence>
<dbReference type="Gene3D" id="3.10.450.40">
    <property type="match status" value="1"/>
</dbReference>
<dbReference type="SUPFAM" id="SSF55486">
    <property type="entry name" value="Metalloproteases ('zincins'), catalytic domain"/>
    <property type="match status" value="1"/>
</dbReference>
<keyword evidence="6 11" id="KW-0378">Hydrolase</keyword>
<dbReference type="InterPro" id="IPR023612">
    <property type="entry name" value="Peptidase_M4"/>
</dbReference>
<dbReference type="Gene3D" id="3.10.170.10">
    <property type="match status" value="1"/>
</dbReference>
<keyword evidence="8 11" id="KW-0482">Metalloprotease</keyword>
<comment type="function">
    <text evidence="11">Extracellular zinc metalloprotease.</text>
</comment>
<evidence type="ECO:0000256" key="11">
    <source>
        <dbReference type="RuleBase" id="RU366073"/>
    </source>
</evidence>
<dbReference type="GO" id="GO:0005576">
    <property type="term" value="C:extracellular region"/>
    <property type="evidence" value="ECO:0007669"/>
    <property type="project" value="UniProtKB-SubCell"/>
</dbReference>
<comment type="caution">
    <text evidence="16">The sequence shown here is derived from an EMBL/GenBank/DDBJ whole genome shotgun (WGS) entry which is preliminary data.</text>
</comment>
<evidence type="ECO:0000259" key="12">
    <source>
        <dbReference type="Pfam" id="PF01447"/>
    </source>
</evidence>
<dbReference type="Proteomes" id="UP000054608">
    <property type="component" value="Unassembled WGS sequence"/>
</dbReference>
<dbReference type="Pfam" id="PF07504">
    <property type="entry name" value="FTP"/>
    <property type="match status" value="1"/>
</dbReference>
<keyword evidence="9" id="KW-0865">Zymogen</keyword>
<dbReference type="PRINTS" id="PR00730">
    <property type="entry name" value="THERMOLYSIN"/>
</dbReference>
<evidence type="ECO:0000313" key="16">
    <source>
        <dbReference type="EMBL" id="KTD46989.1"/>
    </source>
</evidence>
<keyword evidence="7 11" id="KW-0862">Zinc</keyword>
<gene>
    <name evidence="16" type="ORF">Lrub_1911</name>
</gene>
<dbReference type="GO" id="GO:0046872">
    <property type="term" value="F:metal ion binding"/>
    <property type="evidence" value="ECO:0007669"/>
    <property type="project" value="UniProtKB-UniRule"/>
</dbReference>
<evidence type="ECO:0000256" key="9">
    <source>
        <dbReference type="ARBA" id="ARBA00023145"/>
    </source>
</evidence>
<comment type="cofactor">
    <cofactor evidence="1 11">
        <name>Zn(2+)</name>
        <dbReference type="ChEBI" id="CHEBI:29105"/>
    </cofactor>
</comment>
<feature type="domain" description="Peptidase M4 C-terminal" evidence="13">
    <location>
        <begin position="379"/>
        <end position="566"/>
    </location>
</feature>
<comment type="subcellular location">
    <subcellularLocation>
        <location evidence="11">Secreted</location>
    </subcellularLocation>
</comment>